<protein>
    <submittedName>
        <fullName evidence="1">HAD family hydrolase</fullName>
    </submittedName>
</protein>
<proteinExistence type="predicted"/>
<dbReference type="SFLD" id="SFLDG01135">
    <property type="entry name" value="C1.5.6:_HAD__Beta-PGM__Phospha"/>
    <property type="match status" value="1"/>
</dbReference>
<dbReference type="SFLD" id="SFLDS00003">
    <property type="entry name" value="Haloacid_Dehalogenase"/>
    <property type="match status" value="1"/>
</dbReference>
<dbReference type="PANTHER" id="PTHR43434:SF16">
    <property type="entry name" value="BLL8046 PROTEIN"/>
    <property type="match status" value="1"/>
</dbReference>
<keyword evidence="2" id="KW-1185">Reference proteome</keyword>
<dbReference type="Gene3D" id="1.10.150.240">
    <property type="entry name" value="Putative phosphatase, domain 2"/>
    <property type="match status" value="1"/>
</dbReference>
<dbReference type="RefSeq" id="WP_345701444.1">
    <property type="nucleotide sequence ID" value="NZ_BAABIS010000001.1"/>
</dbReference>
<dbReference type="EMBL" id="BAABIS010000001">
    <property type="protein sequence ID" value="GAA4883802.1"/>
    <property type="molecule type" value="Genomic_DNA"/>
</dbReference>
<dbReference type="Proteomes" id="UP001501752">
    <property type="component" value="Unassembled WGS sequence"/>
</dbReference>
<dbReference type="PANTHER" id="PTHR43434">
    <property type="entry name" value="PHOSPHOGLYCOLATE PHOSPHATASE"/>
    <property type="match status" value="1"/>
</dbReference>
<accession>A0ABP9EQL6</accession>
<dbReference type="InterPro" id="IPR006439">
    <property type="entry name" value="HAD-SF_hydro_IA"/>
</dbReference>
<evidence type="ECO:0000313" key="1">
    <source>
        <dbReference type="EMBL" id="GAA4883802.1"/>
    </source>
</evidence>
<dbReference type="InterPro" id="IPR023214">
    <property type="entry name" value="HAD_sf"/>
</dbReference>
<dbReference type="GO" id="GO:0016787">
    <property type="term" value="F:hydrolase activity"/>
    <property type="evidence" value="ECO:0007669"/>
    <property type="project" value="UniProtKB-KW"/>
</dbReference>
<sequence length="233" mass="24754">MSEGPAAALFDVDGTLVDTAYLHTLAWWEALRQYGHDVDAARVHRAVGMGADQLLDHLLGEDRRRDDDEAVTAAHLALWARSWPSLRPFPGAAELLRECARRGWRVVLATSASAREAEALRRALEVDDALAAVTTADDVAASKPAPDLVHAALERVDGVAERSVFVGDAVWDVRAAGRAGVRCVAVESGGLCSRELRAAGAAEVHADVATLLHALDDSLLARPPVAGLVGHRS</sequence>
<gene>
    <name evidence="1" type="ORF">GCM10023235_75620</name>
</gene>
<dbReference type="NCBIfam" id="TIGR01509">
    <property type="entry name" value="HAD-SF-IA-v3"/>
    <property type="match status" value="1"/>
</dbReference>
<dbReference type="Pfam" id="PF00702">
    <property type="entry name" value="Hydrolase"/>
    <property type="match status" value="1"/>
</dbReference>
<reference evidence="2" key="1">
    <citation type="journal article" date="2019" name="Int. J. Syst. Evol. Microbiol.">
        <title>The Global Catalogue of Microorganisms (GCM) 10K type strain sequencing project: providing services to taxonomists for standard genome sequencing and annotation.</title>
        <authorList>
            <consortium name="The Broad Institute Genomics Platform"/>
            <consortium name="The Broad Institute Genome Sequencing Center for Infectious Disease"/>
            <person name="Wu L."/>
            <person name="Ma J."/>
        </authorList>
    </citation>
    <scope>NUCLEOTIDE SEQUENCE [LARGE SCALE GENOMIC DNA]</scope>
    <source>
        <strain evidence="2">JCM 13006</strain>
    </source>
</reference>
<dbReference type="InterPro" id="IPR023198">
    <property type="entry name" value="PGP-like_dom2"/>
</dbReference>
<dbReference type="Gene3D" id="3.40.50.1000">
    <property type="entry name" value="HAD superfamily/HAD-like"/>
    <property type="match status" value="1"/>
</dbReference>
<comment type="caution">
    <text evidence="1">The sequence shown here is derived from an EMBL/GenBank/DDBJ whole genome shotgun (WGS) entry which is preliminary data.</text>
</comment>
<evidence type="ECO:0000313" key="2">
    <source>
        <dbReference type="Proteomes" id="UP001501752"/>
    </source>
</evidence>
<dbReference type="InterPro" id="IPR036412">
    <property type="entry name" value="HAD-like_sf"/>
</dbReference>
<dbReference type="SFLD" id="SFLDG01129">
    <property type="entry name" value="C1.5:_HAD__Beta-PGM__Phosphata"/>
    <property type="match status" value="1"/>
</dbReference>
<dbReference type="InterPro" id="IPR050155">
    <property type="entry name" value="HAD-like_hydrolase_sf"/>
</dbReference>
<name>A0ABP9EQL6_9ACTN</name>
<organism evidence="1 2">
    <name type="scientific">Kitasatospora terrestris</name>
    <dbReference type="NCBI Taxonomy" id="258051"/>
    <lineage>
        <taxon>Bacteria</taxon>
        <taxon>Bacillati</taxon>
        <taxon>Actinomycetota</taxon>
        <taxon>Actinomycetes</taxon>
        <taxon>Kitasatosporales</taxon>
        <taxon>Streptomycetaceae</taxon>
        <taxon>Kitasatospora</taxon>
    </lineage>
</organism>
<dbReference type="SUPFAM" id="SSF56784">
    <property type="entry name" value="HAD-like"/>
    <property type="match status" value="1"/>
</dbReference>
<keyword evidence="1" id="KW-0378">Hydrolase</keyword>
<dbReference type="NCBIfam" id="TIGR01549">
    <property type="entry name" value="HAD-SF-IA-v1"/>
    <property type="match status" value="1"/>
</dbReference>